<keyword evidence="1" id="KW-0472">Membrane</keyword>
<accession>A0ABW9KKH0</accession>
<sequence length="125" mass="12727">MRTLRATFAALVGAVFALGLYLAWFFKFTGQSSPWEGASVGFIVLTGVIAAVCGLLGGLAGALLAPETPRGTADAIAALIALGAAFAETHTPGQHHYPQALALLVAAPAAYVAGRLRRPAPAVSR</sequence>
<protein>
    <submittedName>
        <fullName evidence="2">Uncharacterized protein</fullName>
    </submittedName>
</protein>
<organism evidence="2 3">
    <name type="scientific">Terriglobus aquaticus</name>
    <dbReference type="NCBI Taxonomy" id="940139"/>
    <lineage>
        <taxon>Bacteria</taxon>
        <taxon>Pseudomonadati</taxon>
        <taxon>Acidobacteriota</taxon>
        <taxon>Terriglobia</taxon>
        <taxon>Terriglobales</taxon>
        <taxon>Acidobacteriaceae</taxon>
        <taxon>Terriglobus</taxon>
    </lineage>
</organism>
<keyword evidence="3" id="KW-1185">Reference proteome</keyword>
<reference evidence="2 3" key="1">
    <citation type="submission" date="2024-12" db="EMBL/GenBank/DDBJ databases">
        <authorList>
            <person name="Lee Y."/>
        </authorList>
    </citation>
    <scope>NUCLEOTIDE SEQUENCE [LARGE SCALE GENOMIC DNA]</scope>
    <source>
        <strain evidence="2 3">03SUJ4</strain>
    </source>
</reference>
<feature type="transmembrane region" description="Helical" evidence="1">
    <location>
        <begin position="7"/>
        <end position="26"/>
    </location>
</feature>
<gene>
    <name evidence="2" type="ORF">ACK2TP_04580</name>
</gene>
<comment type="caution">
    <text evidence="2">The sequence shown here is derived from an EMBL/GenBank/DDBJ whole genome shotgun (WGS) entry which is preliminary data.</text>
</comment>
<keyword evidence="1" id="KW-0812">Transmembrane</keyword>
<evidence type="ECO:0000256" key="1">
    <source>
        <dbReference type="SAM" id="Phobius"/>
    </source>
</evidence>
<feature type="transmembrane region" description="Helical" evidence="1">
    <location>
        <begin position="38"/>
        <end position="64"/>
    </location>
</feature>
<dbReference type="RefSeq" id="WP_263413431.1">
    <property type="nucleotide sequence ID" value="NZ_BAABBH010000001.1"/>
</dbReference>
<evidence type="ECO:0000313" key="2">
    <source>
        <dbReference type="EMBL" id="MFN2975030.1"/>
    </source>
</evidence>
<proteinExistence type="predicted"/>
<dbReference type="EMBL" id="JBJYXY010000001">
    <property type="protein sequence ID" value="MFN2975030.1"/>
    <property type="molecule type" value="Genomic_DNA"/>
</dbReference>
<dbReference type="Proteomes" id="UP001634747">
    <property type="component" value="Unassembled WGS sequence"/>
</dbReference>
<name>A0ABW9KKH0_9BACT</name>
<keyword evidence="1" id="KW-1133">Transmembrane helix</keyword>
<evidence type="ECO:0000313" key="3">
    <source>
        <dbReference type="Proteomes" id="UP001634747"/>
    </source>
</evidence>